<evidence type="ECO:0008006" key="3">
    <source>
        <dbReference type="Google" id="ProtNLM"/>
    </source>
</evidence>
<comment type="caution">
    <text evidence="1">The sequence shown here is derived from an EMBL/GenBank/DDBJ whole genome shotgun (WGS) entry which is preliminary data.</text>
</comment>
<dbReference type="AlphaFoldDB" id="A0A9W9Z9S1"/>
<dbReference type="EMBL" id="MU826375">
    <property type="protein sequence ID" value="KAJ7377632.1"/>
    <property type="molecule type" value="Genomic_DNA"/>
</dbReference>
<evidence type="ECO:0000313" key="2">
    <source>
        <dbReference type="Proteomes" id="UP001163046"/>
    </source>
</evidence>
<gene>
    <name evidence="1" type="ORF">OS493_027709</name>
</gene>
<name>A0A9W9Z9S1_9CNID</name>
<dbReference type="InterPro" id="IPR027417">
    <property type="entry name" value="P-loop_NTPase"/>
</dbReference>
<protein>
    <recommendedName>
        <fullName evidence="3">Sulfotransferase</fullName>
    </recommendedName>
</protein>
<accession>A0A9W9Z9S1</accession>
<keyword evidence="2" id="KW-1185">Reference proteome</keyword>
<reference evidence="1" key="1">
    <citation type="submission" date="2023-01" db="EMBL/GenBank/DDBJ databases">
        <title>Genome assembly of the deep-sea coral Lophelia pertusa.</title>
        <authorList>
            <person name="Herrera S."/>
            <person name="Cordes E."/>
        </authorList>
    </citation>
    <scope>NUCLEOTIDE SEQUENCE</scope>
    <source>
        <strain evidence="1">USNM1676648</strain>
        <tissue evidence="1">Polyp</tissue>
    </source>
</reference>
<organism evidence="1 2">
    <name type="scientific">Desmophyllum pertusum</name>
    <dbReference type="NCBI Taxonomy" id="174260"/>
    <lineage>
        <taxon>Eukaryota</taxon>
        <taxon>Metazoa</taxon>
        <taxon>Cnidaria</taxon>
        <taxon>Anthozoa</taxon>
        <taxon>Hexacorallia</taxon>
        <taxon>Scleractinia</taxon>
        <taxon>Caryophylliina</taxon>
        <taxon>Caryophylliidae</taxon>
        <taxon>Desmophyllum</taxon>
    </lineage>
</organism>
<proteinExistence type="predicted"/>
<dbReference type="Gene3D" id="3.40.50.300">
    <property type="entry name" value="P-loop containing nucleotide triphosphate hydrolases"/>
    <property type="match status" value="1"/>
</dbReference>
<sequence>MFGVRSPLVGNHSRQYHYYVKDQWQGRYDNNIQVIGDKKAAQASRILSEPGGMKSLKKLERKLGVQLKFLHVMRNPFDNIATMSLRRADLKKKGQSSLMINDSKTLDGSIASYGHLLRGSYEVKKHFPGRVHDVASGDVMTNTRENTQENL</sequence>
<dbReference type="Proteomes" id="UP001163046">
    <property type="component" value="Unassembled WGS sequence"/>
</dbReference>
<evidence type="ECO:0000313" key="1">
    <source>
        <dbReference type="EMBL" id="KAJ7377632.1"/>
    </source>
</evidence>